<reference evidence="2" key="2">
    <citation type="submission" date="2022-01" db="EMBL/GenBank/DDBJ databases">
        <authorList>
            <person name="Yamashiro T."/>
            <person name="Shiraishi A."/>
            <person name="Satake H."/>
            <person name="Nakayama K."/>
        </authorList>
    </citation>
    <scope>NUCLEOTIDE SEQUENCE</scope>
</reference>
<dbReference type="Proteomes" id="UP001151760">
    <property type="component" value="Unassembled WGS sequence"/>
</dbReference>
<accession>A0ABQ5E7V4</accession>
<feature type="compositionally biased region" description="Basic and acidic residues" evidence="1">
    <location>
        <begin position="79"/>
        <end position="113"/>
    </location>
</feature>
<sequence length="128" mass="15172">LMYLVECYILKCHSFQFPLRTPKVPPMMVYIDEDVEKSLLADQDDVGSGIDLIVRCFSMLQKASTSHFERVTPSSRCSRSSDHRRSRDDSPEYDRREGRDVSMRYSDDRDYRDHSEPFALSWKRQQRL</sequence>
<keyword evidence="3" id="KW-1185">Reference proteome</keyword>
<dbReference type="EMBL" id="BQNB010016026">
    <property type="protein sequence ID" value="GJT46939.1"/>
    <property type="molecule type" value="Genomic_DNA"/>
</dbReference>
<evidence type="ECO:0000256" key="1">
    <source>
        <dbReference type="SAM" id="MobiDB-lite"/>
    </source>
</evidence>
<evidence type="ECO:0000313" key="3">
    <source>
        <dbReference type="Proteomes" id="UP001151760"/>
    </source>
</evidence>
<reference evidence="2" key="1">
    <citation type="journal article" date="2022" name="Int. J. Mol. Sci.">
        <title>Draft Genome of Tanacetum Coccineum: Genomic Comparison of Closely Related Tanacetum-Family Plants.</title>
        <authorList>
            <person name="Yamashiro T."/>
            <person name="Shiraishi A."/>
            <person name="Nakayama K."/>
            <person name="Satake H."/>
        </authorList>
    </citation>
    <scope>NUCLEOTIDE SEQUENCE</scope>
</reference>
<protein>
    <submittedName>
        <fullName evidence="2">Uncharacterized protein</fullName>
    </submittedName>
</protein>
<organism evidence="2 3">
    <name type="scientific">Tanacetum coccineum</name>
    <dbReference type="NCBI Taxonomy" id="301880"/>
    <lineage>
        <taxon>Eukaryota</taxon>
        <taxon>Viridiplantae</taxon>
        <taxon>Streptophyta</taxon>
        <taxon>Embryophyta</taxon>
        <taxon>Tracheophyta</taxon>
        <taxon>Spermatophyta</taxon>
        <taxon>Magnoliopsida</taxon>
        <taxon>eudicotyledons</taxon>
        <taxon>Gunneridae</taxon>
        <taxon>Pentapetalae</taxon>
        <taxon>asterids</taxon>
        <taxon>campanulids</taxon>
        <taxon>Asterales</taxon>
        <taxon>Asteraceae</taxon>
        <taxon>Asteroideae</taxon>
        <taxon>Anthemideae</taxon>
        <taxon>Anthemidinae</taxon>
        <taxon>Tanacetum</taxon>
    </lineage>
</organism>
<feature type="region of interest" description="Disordered" evidence="1">
    <location>
        <begin position="71"/>
        <end position="113"/>
    </location>
</feature>
<evidence type="ECO:0000313" key="2">
    <source>
        <dbReference type="EMBL" id="GJT46939.1"/>
    </source>
</evidence>
<feature type="non-terminal residue" evidence="2">
    <location>
        <position position="1"/>
    </location>
</feature>
<name>A0ABQ5E7V4_9ASTR</name>
<comment type="caution">
    <text evidence="2">The sequence shown here is derived from an EMBL/GenBank/DDBJ whole genome shotgun (WGS) entry which is preliminary data.</text>
</comment>
<gene>
    <name evidence="2" type="ORF">Tco_0955654</name>
</gene>
<proteinExistence type="predicted"/>